<dbReference type="EC" id="3.5.4.36" evidence="2"/>
<organism evidence="16 17">
    <name type="scientific">Galemys pyrenaicus</name>
    <name type="common">Iberian desman</name>
    <name type="synonym">Pyrenean desman</name>
    <dbReference type="NCBI Taxonomy" id="202257"/>
    <lineage>
        <taxon>Eukaryota</taxon>
        <taxon>Metazoa</taxon>
        <taxon>Chordata</taxon>
        <taxon>Craniata</taxon>
        <taxon>Vertebrata</taxon>
        <taxon>Euteleostomi</taxon>
        <taxon>Mammalia</taxon>
        <taxon>Eutheria</taxon>
        <taxon>Laurasiatheria</taxon>
        <taxon>Eulipotyphla</taxon>
        <taxon>Talpidae</taxon>
        <taxon>Galemys</taxon>
    </lineage>
</organism>
<dbReference type="GO" id="GO:0016554">
    <property type="term" value="P:cytidine to uridine editing"/>
    <property type="evidence" value="ECO:0007669"/>
    <property type="project" value="TreeGrafter"/>
</dbReference>
<evidence type="ECO:0000256" key="13">
    <source>
        <dbReference type="ARBA" id="ARBA00049310"/>
    </source>
</evidence>
<dbReference type="OrthoDB" id="9658668at2759"/>
<keyword evidence="7" id="KW-0378">Hydrolase</keyword>
<comment type="catalytic activity">
    <reaction evidence="13">
        <text>cytidine(6666) in apoB mRNA + H2O + H(+) = uridine(6666) in apoB mRNA + NH4(+)</text>
        <dbReference type="Rhea" id="RHEA:21772"/>
        <dbReference type="Rhea" id="RHEA-COMP:13888"/>
        <dbReference type="Rhea" id="RHEA-COMP:13889"/>
        <dbReference type="ChEBI" id="CHEBI:15377"/>
        <dbReference type="ChEBI" id="CHEBI:15378"/>
        <dbReference type="ChEBI" id="CHEBI:28938"/>
        <dbReference type="ChEBI" id="CHEBI:65315"/>
        <dbReference type="ChEBI" id="CHEBI:82748"/>
        <dbReference type="EC" id="3.5.4.36"/>
    </reaction>
    <physiologicalReaction direction="left-to-right" evidence="13">
        <dbReference type="Rhea" id="RHEA:21773"/>
    </physiologicalReaction>
</comment>
<dbReference type="InterPro" id="IPR002125">
    <property type="entry name" value="CMP_dCMP_dom"/>
</dbReference>
<reference evidence="16" key="1">
    <citation type="journal article" date="2021" name="Evol. Appl.">
        <title>The genome of the Pyrenean desman and the effects of bottlenecks and inbreeding on the genomic landscape of an endangered species.</title>
        <authorList>
            <person name="Escoda L."/>
            <person name="Castresana J."/>
        </authorList>
    </citation>
    <scope>NUCLEOTIDE SEQUENCE</scope>
    <source>
        <strain evidence="16">IBE-C5619</strain>
    </source>
</reference>
<feature type="domain" description="CMP/dCMP-type deaminase" evidence="15">
    <location>
        <begin position="133"/>
        <end position="247"/>
    </location>
</feature>
<comment type="function">
    <text evidence="10">Cytidine deaminase catalyzing the cytidine to uridine postranscriptional editing of a variety of mRNAs. Form complexes with cofactors that confer differential editing activity and selectivity. Responsible for the postranscriptional editing of a CAA codon for Gln to a UAA codon for stop in the apolipoprotein B mRNA. Also involved in CGA (Arg) to UGA (Stop) editing in the NF1 mRNA. May also play a role in the epigenetic regulation of gene expression by participating in DNA demethylation.</text>
</comment>
<dbReference type="EMBL" id="JAGFMF010011522">
    <property type="protein sequence ID" value="KAG8520724.1"/>
    <property type="molecule type" value="Genomic_DNA"/>
</dbReference>
<evidence type="ECO:0000256" key="7">
    <source>
        <dbReference type="ARBA" id="ARBA00022801"/>
    </source>
</evidence>
<comment type="cofactor">
    <cofactor evidence="1">
        <name>Zn(2+)</name>
        <dbReference type="ChEBI" id="CHEBI:29105"/>
    </cofactor>
</comment>
<evidence type="ECO:0000256" key="14">
    <source>
        <dbReference type="SAM" id="MobiDB-lite"/>
    </source>
</evidence>
<keyword evidence="4" id="KW-0963">Cytoplasm</keyword>
<evidence type="ECO:0000259" key="15">
    <source>
        <dbReference type="PROSITE" id="PS51747"/>
    </source>
</evidence>
<dbReference type="InterPro" id="IPR041547">
    <property type="entry name" value="APOBEC1"/>
</dbReference>
<evidence type="ECO:0000256" key="8">
    <source>
        <dbReference type="ARBA" id="ARBA00022833"/>
    </source>
</evidence>
<evidence type="ECO:0000256" key="3">
    <source>
        <dbReference type="ARBA" id="ARBA00014786"/>
    </source>
</evidence>
<dbReference type="GO" id="GO:0005737">
    <property type="term" value="C:cytoplasm"/>
    <property type="evidence" value="ECO:0007669"/>
    <property type="project" value="TreeGrafter"/>
</dbReference>
<dbReference type="InterPro" id="IPR050610">
    <property type="entry name" value="APOBEC_Cyt_Deaminase"/>
</dbReference>
<comment type="caution">
    <text evidence="16">The sequence shown here is derived from an EMBL/GenBank/DDBJ whole genome shotgun (WGS) entry which is preliminary data.</text>
</comment>
<sequence>MSTRGAYITAEAELAAGTWLLSQRFRRGLHPEMSDPLRRSRPRRPCFPSLSSQLARSLLCPSLLLPGTAPSLLCPVCLRLRPVSTPLGSDRDRGLRRVRAAERLRGKVQLAVRARAHAPSADETQAPWAAEVPTRDEDMGAGLALCLRKETCLLYEVHWGRSRKIWRHSIKNCNRHVEVSFMENFTADSRSARHCTIVWFLSWSPCSECSRAIGEFLRQRPHVRLTVYVARLYHHYAERNRRGLRNLEQSGLHIRVMRAPGRQPLEATPHGRSTTGRPLLERGATGLRGGPSPDGGAHPRRAPAHALCRPLRPRPPVHPSAC</sequence>
<dbReference type="PANTHER" id="PTHR13857">
    <property type="entry name" value="MRNA EDITING ENZYME"/>
    <property type="match status" value="1"/>
</dbReference>
<dbReference type="GO" id="GO:0004126">
    <property type="term" value="F:cytidine deaminase activity"/>
    <property type="evidence" value="ECO:0007669"/>
    <property type="project" value="TreeGrafter"/>
</dbReference>
<dbReference type="GO" id="GO:0006397">
    <property type="term" value="P:mRNA processing"/>
    <property type="evidence" value="ECO:0007669"/>
    <property type="project" value="UniProtKB-KW"/>
</dbReference>
<keyword evidence="8" id="KW-0862">Zinc</keyword>
<protein>
    <recommendedName>
        <fullName evidence="3">C-&gt;U-editing enzyme APOBEC-1</fullName>
        <ecNumber evidence="2">3.5.4.36</ecNumber>
    </recommendedName>
    <alternativeName>
        <fullName evidence="9">mRNA(cytosine(6666)) deaminase 1</fullName>
    </alternativeName>
</protein>
<evidence type="ECO:0000256" key="9">
    <source>
        <dbReference type="ARBA" id="ARBA00031639"/>
    </source>
</evidence>
<dbReference type="PROSITE" id="PS00903">
    <property type="entry name" value="CYT_DCMP_DEAMINASES_1"/>
    <property type="match status" value="1"/>
</dbReference>
<gene>
    <name evidence="16" type="ORF">J0S82_008166</name>
</gene>
<dbReference type="PROSITE" id="PS51747">
    <property type="entry name" value="CYT_DCMP_DEAMINASES_2"/>
    <property type="match status" value="1"/>
</dbReference>
<dbReference type="InterPro" id="IPR016192">
    <property type="entry name" value="APOBEC/CMP_deaminase_Zn-bd"/>
</dbReference>
<dbReference type="Gene3D" id="3.40.140.10">
    <property type="entry name" value="Cytidine Deaminase, domain 2"/>
    <property type="match status" value="1"/>
</dbReference>
<evidence type="ECO:0000256" key="6">
    <source>
        <dbReference type="ARBA" id="ARBA00022723"/>
    </source>
</evidence>
<dbReference type="Proteomes" id="UP000700334">
    <property type="component" value="Unassembled WGS sequence"/>
</dbReference>
<comment type="subunit">
    <text evidence="11">Homodimer. Interacts with A1CF; form an mRNA editing complex. Interacts with RBM47; form an mRNA editing complex. Found in a complex with CELF2/CUGBP2 and A1CF. Interacts with HNRPAB. Interacts with SYNCRIP.</text>
</comment>
<keyword evidence="5" id="KW-0507">mRNA processing</keyword>
<dbReference type="GO" id="GO:0005634">
    <property type="term" value="C:nucleus"/>
    <property type="evidence" value="ECO:0007669"/>
    <property type="project" value="TreeGrafter"/>
</dbReference>
<keyword evidence="17" id="KW-1185">Reference proteome</keyword>
<evidence type="ECO:0000313" key="16">
    <source>
        <dbReference type="EMBL" id="KAG8520724.1"/>
    </source>
</evidence>
<keyword evidence="6" id="KW-0479">Metal-binding</keyword>
<feature type="compositionally biased region" description="Pro residues" evidence="14">
    <location>
        <begin position="313"/>
        <end position="322"/>
    </location>
</feature>
<evidence type="ECO:0000256" key="12">
    <source>
        <dbReference type="ARBA" id="ARBA00049034"/>
    </source>
</evidence>
<evidence type="ECO:0000256" key="2">
    <source>
        <dbReference type="ARBA" id="ARBA00012742"/>
    </source>
</evidence>
<comment type="catalytic activity">
    <reaction evidence="12">
        <text>a cytidine in mRNA + H2O + H(+) = a uridine in mRNA + NH4(+)</text>
        <dbReference type="Rhea" id="RHEA:74355"/>
        <dbReference type="Rhea" id="RHEA-COMP:14658"/>
        <dbReference type="Rhea" id="RHEA-COMP:15145"/>
        <dbReference type="ChEBI" id="CHEBI:15377"/>
        <dbReference type="ChEBI" id="CHEBI:15378"/>
        <dbReference type="ChEBI" id="CHEBI:28938"/>
        <dbReference type="ChEBI" id="CHEBI:65315"/>
        <dbReference type="ChEBI" id="CHEBI:82748"/>
    </reaction>
    <physiologicalReaction direction="left-to-right" evidence="12">
        <dbReference type="Rhea" id="RHEA:74356"/>
    </physiologicalReaction>
</comment>
<evidence type="ECO:0000256" key="10">
    <source>
        <dbReference type="ARBA" id="ARBA00045552"/>
    </source>
</evidence>
<dbReference type="GO" id="GO:0003723">
    <property type="term" value="F:RNA binding"/>
    <property type="evidence" value="ECO:0007669"/>
    <property type="project" value="TreeGrafter"/>
</dbReference>
<dbReference type="PANTHER" id="PTHR13857:SF26">
    <property type="entry name" value="C-U-EDITING ENZYME APOBEC-1"/>
    <property type="match status" value="1"/>
</dbReference>
<dbReference type="GO" id="GO:0008270">
    <property type="term" value="F:zinc ion binding"/>
    <property type="evidence" value="ECO:0007669"/>
    <property type="project" value="InterPro"/>
</dbReference>
<name>A0A8J6AFH2_GALPY</name>
<evidence type="ECO:0000256" key="1">
    <source>
        <dbReference type="ARBA" id="ARBA00001947"/>
    </source>
</evidence>
<dbReference type="AlphaFoldDB" id="A0A8J6AFH2"/>
<feature type="region of interest" description="Disordered" evidence="14">
    <location>
        <begin position="259"/>
        <end position="322"/>
    </location>
</feature>
<accession>A0A8J6AFH2</accession>
<evidence type="ECO:0000256" key="11">
    <source>
        <dbReference type="ARBA" id="ARBA00046509"/>
    </source>
</evidence>
<evidence type="ECO:0000313" key="17">
    <source>
        <dbReference type="Proteomes" id="UP000700334"/>
    </source>
</evidence>
<dbReference type="Pfam" id="PF18774">
    <property type="entry name" value="APOBEC4_like"/>
    <property type="match status" value="1"/>
</dbReference>
<evidence type="ECO:0000256" key="5">
    <source>
        <dbReference type="ARBA" id="ARBA00022664"/>
    </source>
</evidence>
<evidence type="ECO:0000256" key="4">
    <source>
        <dbReference type="ARBA" id="ARBA00022490"/>
    </source>
</evidence>
<proteinExistence type="predicted"/>